<gene>
    <name evidence="2" type="ORF">CXR34_04375</name>
</gene>
<evidence type="ECO:0000313" key="2">
    <source>
        <dbReference type="EMBL" id="AUG28784.1"/>
    </source>
</evidence>
<dbReference type="Pfam" id="PF03837">
    <property type="entry name" value="RecT"/>
    <property type="match status" value="1"/>
</dbReference>
<feature type="region of interest" description="Disordered" evidence="1">
    <location>
        <begin position="277"/>
        <end position="299"/>
    </location>
</feature>
<protein>
    <recommendedName>
        <fullName evidence="4">Phage recombination protein Bet</fullName>
    </recommendedName>
</protein>
<name>A0A2K9DSI1_9MICO</name>
<dbReference type="GO" id="GO:0003677">
    <property type="term" value="F:DNA binding"/>
    <property type="evidence" value="ECO:0007669"/>
    <property type="project" value="InterPro"/>
</dbReference>
<dbReference type="Proteomes" id="UP000233276">
    <property type="component" value="Chromosome"/>
</dbReference>
<organism evidence="2 3">
    <name type="scientific">Microbacterium hominis</name>
    <dbReference type="NCBI Taxonomy" id="162426"/>
    <lineage>
        <taxon>Bacteria</taxon>
        <taxon>Bacillati</taxon>
        <taxon>Actinomycetota</taxon>
        <taxon>Actinomycetes</taxon>
        <taxon>Micrococcales</taxon>
        <taxon>Microbacteriaceae</taxon>
        <taxon>Microbacterium</taxon>
    </lineage>
</organism>
<dbReference type="GO" id="GO:0006259">
    <property type="term" value="P:DNA metabolic process"/>
    <property type="evidence" value="ECO:0007669"/>
    <property type="project" value="InterPro"/>
</dbReference>
<reference evidence="2 3" key="1">
    <citation type="submission" date="2017-12" db="EMBL/GenBank/DDBJ databases">
        <title>Isolation and characterization of estrogens degradatiion strain Microbacterium hominis SJTG1.</title>
        <authorList>
            <person name="Xiong W."/>
            <person name="Yin C."/>
            <person name="Zheng D."/>
            <person name="Liang R."/>
        </authorList>
    </citation>
    <scope>NUCLEOTIDE SEQUENCE [LARGE SCALE GENOMIC DNA]</scope>
    <source>
        <strain evidence="2 3">SJTG1</strain>
    </source>
</reference>
<evidence type="ECO:0000313" key="3">
    <source>
        <dbReference type="Proteomes" id="UP000233276"/>
    </source>
</evidence>
<dbReference type="RefSeq" id="WP_101305712.1">
    <property type="nucleotide sequence ID" value="NZ_CP025299.1"/>
</dbReference>
<sequence length="321" mass="34276">MSTAVAALPASSSAADWTDEERAVIEAAGLVFTHTYGDRRGEKELAPRAVIARFQHTSARTGLDPLARQIYCIGRAGSDGIEWSIQTGIDGFRVVAERSKQYAGQAPAEWLTESGEWVEVFVKQLHGHHPLAARVKVYRHDWDKDKPAVGIATWDEYAQTKRNGDLTSMWAQRGPGQLAKCAEALAMRKAFPQDLSGVYTDDELRPNATEAAEPSEDWEALIAAADSEEALALVGERIAESGQGTDKIRAAYRARAAVLATEANTVDAEIVADTETPAEGSAPADAPHVTPSAGPITQEEYEASAAAEFDAAVAAGEVSGD</sequence>
<dbReference type="AlphaFoldDB" id="A0A2K9DSI1"/>
<evidence type="ECO:0000256" key="1">
    <source>
        <dbReference type="SAM" id="MobiDB-lite"/>
    </source>
</evidence>
<evidence type="ECO:0008006" key="4">
    <source>
        <dbReference type="Google" id="ProtNLM"/>
    </source>
</evidence>
<accession>A0A2K9DSI1</accession>
<dbReference type="InterPro" id="IPR018330">
    <property type="entry name" value="RecT_fam"/>
</dbReference>
<dbReference type="EMBL" id="CP025299">
    <property type="protein sequence ID" value="AUG28784.1"/>
    <property type="molecule type" value="Genomic_DNA"/>
</dbReference>
<dbReference type="KEGG" id="mhos:CXR34_04375"/>
<proteinExistence type="predicted"/>